<proteinExistence type="predicted"/>
<organism evidence="2 3">
    <name type="scientific">[Clostridium] innocuum 2959</name>
    <dbReference type="NCBI Taxonomy" id="999413"/>
    <lineage>
        <taxon>Bacteria</taxon>
        <taxon>Bacillati</taxon>
        <taxon>Bacillota</taxon>
        <taxon>Clostridia</taxon>
        <taxon>Eubacteriales</taxon>
        <taxon>Clostridiaceae</taxon>
        <taxon>Clostridium</taxon>
    </lineage>
</organism>
<name>N9WZ67_CLOIN</name>
<evidence type="ECO:0000313" key="2">
    <source>
        <dbReference type="EMBL" id="ENY88958.1"/>
    </source>
</evidence>
<dbReference type="InterPro" id="IPR036890">
    <property type="entry name" value="HATPase_C_sf"/>
</dbReference>
<dbReference type="AlphaFoldDB" id="N9WZ67"/>
<dbReference type="Gene3D" id="3.30.565.10">
    <property type="entry name" value="Histidine kinase-like ATPase, C-terminal domain"/>
    <property type="match status" value="1"/>
</dbReference>
<dbReference type="eggNOG" id="COG3290">
    <property type="taxonomic scope" value="Bacteria"/>
</dbReference>
<keyword evidence="3" id="KW-1185">Reference proteome</keyword>
<dbReference type="Proteomes" id="UP000013051">
    <property type="component" value="Unassembled WGS sequence"/>
</dbReference>
<evidence type="ECO:0000259" key="1">
    <source>
        <dbReference type="Pfam" id="PF14501"/>
    </source>
</evidence>
<accession>N9WZ67</accession>
<evidence type="ECO:0000313" key="3">
    <source>
        <dbReference type="Proteomes" id="UP000013051"/>
    </source>
</evidence>
<comment type="caution">
    <text evidence="2">The sequence shown here is derived from an EMBL/GenBank/DDBJ whole genome shotgun (WGS) entry which is preliminary data.</text>
</comment>
<dbReference type="Pfam" id="PF14501">
    <property type="entry name" value="HATPase_c_5"/>
    <property type="match status" value="1"/>
</dbReference>
<reference evidence="2 3" key="1">
    <citation type="submission" date="2013-01" db="EMBL/GenBank/DDBJ databases">
        <title>The Genome Sequence of Clostridium innocuum 2959.</title>
        <authorList>
            <consortium name="The Broad Institute Genome Sequencing Platform"/>
            <person name="Earl A."/>
            <person name="Ward D."/>
            <person name="Feldgarden M."/>
            <person name="Gevers D."/>
            <person name="Courvalin P."/>
            <person name="Lambert T."/>
            <person name="Walker B."/>
            <person name="Young S.K."/>
            <person name="Zeng Q."/>
            <person name="Gargeya S."/>
            <person name="Fitzgerald M."/>
            <person name="Haas B."/>
            <person name="Abouelleil A."/>
            <person name="Alvarado L."/>
            <person name="Arachchi H.M."/>
            <person name="Berlin A.M."/>
            <person name="Chapman S.B."/>
            <person name="Dewar J."/>
            <person name="Goldberg J."/>
            <person name="Griggs A."/>
            <person name="Gujja S."/>
            <person name="Hansen M."/>
            <person name="Howarth C."/>
            <person name="Imamovic A."/>
            <person name="Larimer J."/>
            <person name="McCowan C."/>
            <person name="Murphy C."/>
            <person name="Neiman D."/>
            <person name="Pearson M."/>
            <person name="Priest M."/>
            <person name="Roberts A."/>
            <person name="Saif S."/>
            <person name="Shea T."/>
            <person name="Sisk P."/>
            <person name="Sykes S."/>
            <person name="Wortman J."/>
            <person name="Nusbaum C."/>
            <person name="Birren B."/>
        </authorList>
    </citation>
    <scope>NUCLEOTIDE SEQUENCE [LARGE SCALE GENOMIC DNA]</scope>
    <source>
        <strain evidence="2 3">2959</strain>
    </source>
</reference>
<dbReference type="HOGENOM" id="CLU_2192426_0_0_9"/>
<dbReference type="PATRIC" id="fig|999413.4.peg.1493"/>
<protein>
    <recommendedName>
        <fullName evidence="1">Sensor histidine kinase NatK-like C-terminal domain-containing protein</fullName>
    </recommendedName>
</protein>
<dbReference type="SUPFAM" id="SSF55874">
    <property type="entry name" value="ATPase domain of HSP90 chaperone/DNA topoisomerase II/histidine kinase"/>
    <property type="match status" value="1"/>
</dbReference>
<dbReference type="InterPro" id="IPR032834">
    <property type="entry name" value="NatK-like_C"/>
</dbReference>
<dbReference type="EMBL" id="AGYV01000001">
    <property type="protein sequence ID" value="ENY88958.1"/>
    <property type="molecule type" value="Genomic_DNA"/>
</dbReference>
<feature type="domain" description="Sensor histidine kinase NatK-like C-terminal" evidence="1">
    <location>
        <begin position="1"/>
        <end position="84"/>
    </location>
</feature>
<gene>
    <name evidence="2" type="ORF">HMPREF1094_01410</name>
</gene>
<sequence length="108" mass="12522">MDPIDRCAVLCNMLDNALESCLAAEEPFILLRMVEQHSTILWKMKNSCIRMEQEKEDAFAHGFGMQNIRDIARRYQGTLSAGWERTHLLFRTTVAFDKPLMSENEPLM</sequence>